<accession>A0A482VD38</accession>
<proteinExistence type="predicted"/>
<dbReference type="EMBL" id="QDEB01113812">
    <property type="protein sequence ID" value="RZB41066.1"/>
    <property type="molecule type" value="Genomic_DNA"/>
</dbReference>
<sequence length="121" mass="14373">MAPHCNPILNARQCRSCTNLHNGKLDKFSSFIKRFSIRYRNDADTILEKITDDIKCCWGSSRRRSVRSNILCNLLRRYKKLKKIHVESTTVTESCKFFKILGQRRKNRKFLEWSYVDLVTI</sequence>
<comment type="caution">
    <text evidence="1">The sequence shown here is derived from an EMBL/GenBank/DDBJ whole genome shotgun (WGS) entry which is preliminary data.</text>
</comment>
<reference evidence="1 2" key="1">
    <citation type="submission" date="2017-03" db="EMBL/GenBank/DDBJ databases">
        <title>Genome of the blue death feigning beetle - Asbolus verrucosus.</title>
        <authorList>
            <person name="Rider S.D."/>
        </authorList>
    </citation>
    <scope>NUCLEOTIDE SEQUENCE [LARGE SCALE GENOMIC DNA]</scope>
    <source>
        <strain evidence="1">Butters</strain>
        <tissue evidence="1">Head and leg muscle</tissue>
    </source>
</reference>
<evidence type="ECO:0000313" key="1">
    <source>
        <dbReference type="EMBL" id="RZB41066.1"/>
    </source>
</evidence>
<evidence type="ECO:0000313" key="2">
    <source>
        <dbReference type="Proteomes" id="UP000292052"/>
    </source>
</evidence>
<feature type="non-terminal residue" evidence="1">
    <location>
        <position position="121"/>
    </location>
</feature>
<dbReference type="OrthoDB" id="10257471at2759"/>
<dbReference type="AlphaFoldDB" id="A0A482VD38"/>
<name>A0A482VD38_ASBVE</name>
<gene>
    <name evidence="1" type="ORF">BDFB_014748</name>
</gene>
<protein>
    <submittedName>
        <fullName evidence="1">Uncharacterized protein</fullName>
    </submittedName>
</protein>
<organism evidence="1 2">
    <name type="scientific">Asbolus verrucosus</name>
    <name type="common">Desert ironclad beetle</name>
    <dbReference type="NCBI Taxonomy" id="1661398"/>
    <lineage>
        <taxon>Eukaryota</taxon>
        <taxon>Metazoa</taxon>
        <taxon>Ecdysozoa</taxon>
        <taxon>Arthropoda</taxon>
        <taxon>Hexapoda</taxon>
        <taxon>Insecta</taxon>
        <taxon>Pterygota</taxon>
        <taxon>Neoptera</taxon>
        <taxon>Endopterygota</taxon>
        <taxon>Coleoptera</taxon>
        <taxon>Polyphaga</taxon>
        <taxon>Cucujiformia</taxon>
        <taxon>Tenebrionidae</taxon>
        <taxon>Pimeliinae</taxon>
        <taxon>Asbolus</taxon>
    </lineage>
</organism>
<dbReference type="Proteomes" id="UP000292052">
    <property type="component" value="Unassembled WGS sequence"/>
</dbReference>
<keyword evidence="2" id="KW-1185">Reference proteome</keyword>